<name>A0A077TTZ3_PLACU</name>
<dbReference type="Proteomes" id="UP000071118">
    <property type="component" value="Chromosome 13"/>
</dbReference>
<dbReference type="Pfam" id="PF07787">
    <property type="entry name" value="TMEM43"/>
    <property type="match status" value="1"/>
</dbReference>
<keyword evidence="8 10" id="KW-0472">Membrane</keyword>
<protein>
    <submittedName>
        <fullName evidence="13">Transmembrane protein 43, putative</fullName>
    </submittedName>
</protein>
<keyword evidence="5 10" id="KW-0812">Transmembrane</keyword>
<evidence type="ECO:0000256" key="1">
    <source>
        <dbReference type="ARBA" id="ARBA00004127"/>
    </source>
</evidence>
<evidence type="ECO:0000313" key="15">
    <source>
        <dbReference type="Proteomes" id="UP000195489"/>
    </source>
</evidence>
<dbReference type="Proteomes" id="UP000195489">
    <property type="component" value="Chromosome 13"/>
</dbReference>
<dbReference type="EMBL" id="LK022890">
    <property type="protein sequence ID" value="VTZ70345.1"/>
    <property type="molecule type" value="Genomic_DNA"/>
</dbReference>
<reference evidence="13" key="2">
    <citation type="submission" date="2014-05" db="EMBL/GenBank/DDBJ databases">
        <authorList>
            <person name="Aslett M.A."/>
            <person name="De Silva N."/>
        </authorList>
    </citation>
    <scope>NUCLEOTIDE SEQUENCE</scope>
    <source>
        <strain evidence="13">AS</strain>
    </source>
</reference>
<evidence type="ECO:0000256" key="7">
    <source>
        <dbReference type="ARBA" id="ARBA00022989"/>
    </source>
</evidence>
<evidence type="ECO:0000313" key="14">
    <source>
        <dbReference type="Proteomes" id="UP000071118"/>
    </source>
</evidence>
<evidence type="ECO:0000313" key="12">
    <source>
        <dbReference type="EMBL" id="SCM08455.1"/>
    </source>
</evidence>
<dbReference type="GeneID" id="3499422"/>
<dbReference type="InterPro" id="IPR012430">
    <property type="entry name" value="TMEM43_fam"/>
</dbReference>
<dbReference type="OrthoDB" id="410725at2759"/>
<proteinExistence type="inferred from homology"/>
<dbReference type="Proteomes" id="UP000507163">
    <property type="component" value="Chromosome 13"/>
</dbReference>
<evidence type="ECO:0000256" key="3">
    <source>
        <dbReference type="ARBA" id="ARBA00004586"/>
    </source>
</evidence>
<keyword evidence="14" id="KW-1185">Reference proteome</keyword>
<dbReference type="GO" id="GO:0006629">
    <property type="term" value="P:lipid metabolic process"/>
    <property type="evidence" value="ECO:0007669"/>
    <property type="project" value="TreeGrafter"/>
</dbReference>
<evidence type="ECO:0000256" key="8">
    <source>
        <dbReference type="ARBA" id="ARBA00023136"/>
    </source>
</evidence>
<comment type="similarity">
    <text evidence="4">Belongs to the TMEM43 family.</text>
</comment>
<feature type="transmembrane region" description="Helical" evidence="10">
    <location>
        <begin position="321"/>
        <end position="341"/>
    </location>
</feature>
<dbReference type="PANTHER" id="PTHR13416">
    <property type="match status" value="1"/>
</dbReference>
<feature type="transmembrane region" description="Helical" evidence="10">
    <location>
        <begin position="12"/>
        <end position="31"/>
    </location>
</feature>
<keyword evidence="9" id="KW-0539">Nucleus</keyword>
<dbReference type="GO" id="GO:0005637">
    <property type="term" value="C:nuclear inner membrane"/>
    <property type="evidence" value="ECO:0007669"/>
    <property type="project" value="TreeGrafter"/>
</dbReference>
<reference evidence="15 16" key="3">
    <citation type="submission" date="2016-08" db="EMBL/GenBank/DDBJ databases">
        <authorList>
            <consortium name="Pathogen Informatics"/>
        </authorList>
    </citation>
    <scope>NUCLEOTIDE SEQUENCE [LARGE SCALE GENOMIC DNA]</scope>
    <source>
        <strain evidence="11 16">AJ</strain>
        <strain evidence="13">AS</strain>
        <strain evidence="12 15">CB</strain>
    </source>
</reference>
<dbReference type="KEGG" id="pcb:PCHAS_1339300"/>
<dbReference type="RefSeq" id="XP_016654623.1">
    <property type="nucleotide sequence ID" value="XM_016799316.1"/>
</dbReference>
<evidence type="ECO:0000256" key="4">
    <source>
        <dbReference type="ARBA" id="ARBA00006627"/>
    </source>
</evidence>
<evidence type="ECO:0000313" key="11">
    <source>
        <dbReference type="EMBL" id="SCM05164.1"/>
    </source>
</evidence>
<dbReference type="GO" id="GO:0071763">
    <property type="term" value="P:nuclear membrane organization"/>
    <property type="evidence" value="ECO:0007669"/>
    <property type="project" value="TreeGrafter"/>
</dbReference>
<comment type="subcellular location">
    <subcellularLocation>
        <location evidence="1">Endomembrane system</location>
        <topology evidence="1">Multi-pass membrane protein</topology>
    </subcellularLocation>
    <subcellularLocation>
        <location evidence="3">Endoplasmic reticulum membrane</location>
    </subcellularLocation>
    <subcellularLocation>
        <location evidence="2">Nucleus envelope</location>
    </subcellularLocation>
</comment>
<keyword evidence="7 10" id="KW-1133">Transmembrane helix</keyword>
<evidence type="ECO:0000313" key="16">
    <source>
        <dbReference type="Proteomes" id="UP000507163"/>
    </source>
</evidence>
<dbReference type="PANTHER" id="PTHR13416:SF2">
    <property type="entry name" value="TRANSMEMBRANE PROTEIN 43"/>
    <property type="match status" value="1"/>
</dbReference>
<feature type="transmembrane region" description="Helical" evidence="10">
    <location>
        <begin position="346"/>
        <end position="365"/>
    </location>
</feature>
<evidence type="ECO:0000256" key="6">
    <source>
        <dbReference type="ARBA" id="ARBA00022824"/>
    </source>
</evidence>
<dbReference type="AlphaFoldDB" id="A0A077TTZ3"/>
<evidence type="ECO:0000256" key="9">
    <source>
        <dbReference type="ARBA" id="ARBA00023242"/>
    </source>
</evidence>
<feature type="transmembrane region" description="Helical" evidence="10">
    <location>
        <begin position="291"/>
        <end position="309"/>
    </location>
</feature>
<organism evidence="12 15">
    <name type="scientific">Plasmodium chabaudi chabaudi</name>
    <dbReference type="NCBI Taxonomy" id="31271"/>
    <lineage>
        <taxon>Eukaryota</taxon>
        <taxon>Sar</taxon>
        <taxon>Alveolata</taxon>
        <taxon>Apicomplexa</taxon>
        <taxon>Aconoidasida</taxon>
        <taxon>Haemosporida</taxon>
        <taxon>Plasmodiidae</taxon>
        <taxon>Plasmodium</taxon>
        <taxon>Plasmodium (Vinckeia)</taxon>
    </lineage>
</organism>
<dbReference type="VEuPathDB" id="PlasmoDB:PCHAS_1339300"/>
<evidence type="ECO:0000256" key="2">
    <source>
        <dbReference type="ARBA" id="ARBA00004259"/>
    </source>
</evidence>
<reference evidence="13 14" key="1">
    <citation type="journal article" date="2014" name="BMC Biol.">
        <title>A comprehensive evaluation of rodent malaria parasite genomes and gene expression.</title>
        <authorList>
            <person name="Otto T.D."/>
            <person name="Bohme U."/>
            <person name="Jackson A.P."/>
            <person name="Hunt M."/>
            <person name="Franke-Fayard B."/>
            <person name="Hoeijmakers W.A."/>
            <person name="Religa A.A."/>
            <person name="Robertson L."/>
            <person name="Sanders M."/>
            <person name="Ogun S.A."/>
            <person name="Cunningham D."/>
            <person name="Erhart A."/>
            <person name="Billker O."/>
            <person name="Khan S.M."/>
            <person name="Stunnenberg H.G."/>
            <person name="Langhorne J."/>
            <person name="Holder A.A."/>
            <person name="Waters A.P."/>
            <person name="Newbold C.I."/>
            <person name="Pain A."/>
            <person name="Berriman M."/>
            <person name="Janse C.J."/>
        </authorList>
    </citation>
    <scope>NUCLEOTIDE SEQUENCE [LARGE SCALE GENOMIC DNA]</scope>
    <source>
        <strain evidence="13 14">AS</strain>
    </source>
</reference>
<keyword evidence="6" id="KW-0256">Endoplasmic reticulum</keyword>
<evidence type="ECO:0000313" key="13">
    <source>
        <dbReference type="EMBL" id="VTZ70345.1"/>
    </source>
</evidence>
<sequence length="448" mass="52359">MVNYEDFCFRKNILSIYATSLTIILLIFTILNEYKYIRYSKELKPIIKNAIRAPCTPLDENNGKIIHINCPLQDQETFYAPSEFSSNIYSFRGIFFETKVEMYQWVGHYGYLGLFSKGKFEDHIVKTPYNFHYFYKNRTNPTYIPTVGGIGRKYASYAKVGNYRLLQNSLINFQKKKKLDLIDDGWFTESEIKPPFTINHLNTNVYDNYLYTGDPLNPQIGDIRVSFYGNASTHATAIGIQKSRLLNTIFEIDTVNIMNKDVILLSEDNKIMTDHTKNFIYKNYGNKRSLWVFRIIAYIFLFIQIFIFLENSSKNVTWKLIVSSIMSMIILTIFPCVLWLFCDTAVFLCLFIFIVFLSIALLFIYNNEIDNGYTEMKNYMKRANTEPTSYTFLNVEDNCTDIYKEYTNEKDKIGTILDSSSDVSFYNSINKNNGHKFESSPAGVYQYR</sequence>
<dbReference type="GO" id="GO:0005789">
    <property type="term" value="C:endoplasmic reticulum membrane"/>
    <property type="evidence" value="ECO:0007669"/>
    <property type="project" value="UniProtKB-SubCell"/>
</dbReference>
<evidence type="ECO:0000256" key="5">
    <source>
        <dbReference type="ARBA" id="ARBA00022692"/>
    </source>
</evidence>
<evidence type="ECO:0000256" key="10">
    <source>
        <dbReference type="SAM" id="Phobius"/>
    </source>
</evidence>
<dbReference type="EMBL" id="LT608165">
    <property type="protein sequence ID" value="SCM08455.1"/>
    <property type="molecule type" value="Genomic_DNA"/>
</dbReference>
<accession>A0A077TTZ3</accession>
<gene>
    <name evidence="11" type="ORF">PCHAJ_000387500</name>
    <name evidence="13" type="ORF">PCHAS_1339300</name>
    <name evidence="12" type="ORF">PCHCB_000390800</name>
</gene>
<dbReference type="EMBL" id="LT608179">
    <property type="protein sequence ID" value="SCM05164.1"/>
    <property type="molecule type" value="Genomic_DNA"/>
</dbReference>